<proteinExistence type="predicted"/>
<reference evidence="2" key="1">
    <citation type="submission" date="2022-10" db="EMBL/GenBank/DDBJ databases">
        <title>The complete genomes of actinobacterial strains from the NBC collection.</title>
        <authorList>
            <person name="Joergensen T.S."/>
            <person name="Alvarez Arevalo M."/>
            <person name="Sterndorff E.B."/>
            <person name="Faurdal D."/>
            <person name="Vuksanovic O."/>
            <person name="Mourched A.-S."/>
            <person name="Charusanti P."/>
            <person name="Shaw S."/>
            <person name="Blin K."/>
            <person name="Weber T."/>
        </authorList>
    </citation>
    <scope>NUCLEOTIDE SEQUENCE</scope>
    <source>
        <strain evidence="2">NBC_00049</strain>
    </source>
</reference>
<evidence type="ECO:0000256" key="1">
    <source>
        <dbReference type="SAM" id="MobiDB-lite"/>
    </source>
</evidence>
<sequence>MTNRGLRIGEDDGDRGTDPSYDRGVGVGAKSRTLAKSGAVSSYVDV</sequence>
<gene>
    <name evidence="2" type="ORF">OG327_34965</name>
</gene>
<feature type="compositionally biased region" description="Basic and acidic residues" evidence="1">
    <location>
        <begin position="7"/>
        <end position="21"/>
    </location>
</feature>
<dbReference type="AlphaFoldDB" id="A0AAU2K4Q0"/>
<dbReference type="EMBL" id="CP108264">
    <property type="protein sequence ID" value="WTU79033.1"/>
    <property type="molecule type" value="Genomic_DNA"/>
</dbReference>
<feature type="region of interest" description="Disordered" evidence="1">
    <location>
        <begin position="1"/>
        <end position="26"/>
    </location>
</feature>
<name>A0AAU2K4Q0_9ACTN</name>
<protein>
    <submittedName>
        <fullName evidence="2">Uncharacterized protein</fullName>
    </submittedName>
</protein>
<evidence type="ECO:0000313" key="2">
    <source>
        <dbReference type="EMBL" id="WTU79033.1"/>
    </source>
</evidence>
<organism evidence="2">
    <name type="scientific">Streptomyces sp. NBC_00049</name>
    <dbReference type="NCBI Taxonomy" id="2903617"/>
    <lineage>
        <taxon>Bacteria</taxon>
        <taxon>Bacillati</taxon>
        <taxon>Actinomycetota</taxon>
        <taxon>Actinomycetes</taxon>
        <taxon>Kitasatosporales</taxon>
        <taxon>Streptomycetaceae</taxon>
        <taxon>Streptomyces</taxon>
    </lineage>
</organism>
<accession>A0AAU2K4Q0</accession>